<evidence type="ECO:0000256" key="5">
    <source>
        <dbReference type="ARBA" id="ARBA00023004"/>
    </source>
</evidence>
<gene>
    <name evidence="9" type="ORF">SE17_38355</name>
</gene>
<evidence type="ECO:0000256" key="7">
    <source>
        <dbReference type="ARBA" id="ARBA00023136"/>
    </source>
</evidence>
<comment type="subcellular location">
    <subcellularLocation>
        <location evidence="1">Cell membrane</location>
        <topology evidence="1">Peripheral membrane protein</topology>
    </subcellularLocation>
</comment>
<organism evidence="9 10">
    <name type="scientific">Kouleothrix aurantiaca</name>
    <dbReference type="NCBI Taxonomy" id="186479"/>
    <lineage>
        <taxon>Bacteria</taxon>
        <taxon>Bacillati</taxon>
        <taxon>Chloroflexota</taxon>
        <taxon>Chloroflexia</taxon>
        <taxon>Chloroflexales</taxon>
        <taxon>Roseiflexineae</taxon>
        <taxon>Roseiflexaceae</taxon>
        <taxon>Kouleothrix</taxon>
    </lineage>
</organism>
<dbReference type="SMART" id="SM00382">
    <property type="entry name" value="AAA"/>
    <property type="match status" value="1"/>
</dbReference>
<dbReference type="Pfam" id="PF13476">
    <property type="entry name" value="AAA_23"/>
    <property type="match status" value="1"/>
</dbReference>
<evidence type="ECO:0000313" key="10">
    <source>
        <dbReference type="Proteomes" id="UP000050509"/>
    </source>
</evidence>
<feature type="domain" description="AAA+ ATPase" evidence="8">
    <location>
        <begin position="38"/>
        <end position="257"/>
    </location>
</feature>
<dbReference type="GO" id="GO:0005886">
    <property type="term" value="C:plasma membrane"/>
    <property type="evidence" value="ECO:0007669"/>
    <property type="project" value="UniProtKB-SubCell"/>
</dbReference>
<dbReference type="InterPro" id="IPR051535">
    <property type="entry name" value="Siderophore_ABC-ATPase"/>
</dbReference>
<keyword evidence="4" id="KW-0410">Iron transport</keyword>
<reference evidence="9 10" key="1">
    <citation type="submission" date="2015-09" db="EMBL/GenBank/DDBJ databases">
        <title>Draft genome sequence of Kouleothrix aurantiaca JCM 19913.</title>
        <authorList>
            <person name="Hemp J."/>
        </authorList>
    </citation>
    <scope>NUCLEOTIDE SEQUENCE [LARGE SCALE GENOMIC DNA]</scope>
    <source>
        <strain evidence="9 10">COM-B</strain>
    </source>
</reference>
<dbReference type="InterPro" id="IPR038729">
    <property type="entry name" value="Rad50/SbcC_AAA"/>
</dbReference>
<dbReference type="GO" id="GO:0006826">
    <property type="term" value="P:iron ion transport"/>
    <property type="evidence" value="ECO:0007669"/>
    <property type="project" value="UniProtKB-KW"/>
</dbReference>
<keyword evidence="10" id="KW-1185">Reference proteome</keyword>
<dbReference type="InterPro" id="IPR027417">
    <property type="entry name" value="P-loop_NTPase"/>
</dbReference>
<dbReference type="InterPro" id="IPR003593">
    <property type="entry name" value="AAA+_ATPase"/>
</dbReference>
<protein>
    <recommendedName>
        <fullName evidence="8">AAA+ ATPase domain-containing protein</fullName>
    </recommendedName>
</protein>
<evidence type="ECO:0000259" key="8">
    <source>
        <dbReference type="SMART" id="SM00382"/>
    </source>
</evidence>
<dbReference type="AlphaFoldDB" id="A0A0P9CQX3"/>
<dbReference type="GO" id="GO:0016887">
    <property type="term" value="F:ATP hydrolysis activity"/>
    <property type="evidence" value="ECO:0007669"/>
    <property type="project" value="InterPro"/>
</dbReference>
<keyword evidence="6" id="KW-0406">Ion transport</keyword>
<evidence type="ECO:0000256" key="1">
    <source>
        <dbReference type="ARBA" id="ARBA00004202"/>
    </source>
</evidence>
<dbReference type="EMBL" id="LJCR01002695">
    <property type="protein sequence ID" value="KPV48385.1"/>
    <property type="molecule type" value="Genomic_DNA"/>
</dbReference>
<dbReference type="SUPFAM" id="SSF52540">
    <property type="entry name" value="P-loop containing nucleoside triphosphate hydrolases"/>
    <property type="match status" value="1"/>
</dbReference>
<feature type="non-terminal residue" evidence="9">
    <location>
        <position position="275"/>
    </location>
</feature>
<proteinExistence type="predicted"/>
<accession>A0A0P9CQX3</accession>
<evidence type="ECO:0000256" key="4">
    <source>
        <dbReference type="ARBA" id="ARBA00022496"/>
    </source>
</evidence>
<keyword evidence="7" id="KW-0472">Membrane</keyword>
<dbReference type="PANTHER" id="PTHR42771:SF2">
    <property type="entry name" value="IRON(3+)-HYDROXAMATE IMPORT ATP-BINDING PROTEIN FHUC"/>
    <property type="match status" value="1"/>
</dbReference>
<evidence type="ECO:0000256" key="3">
    <source>
        <dbReference type="ARBA" id="ARBA00022475"/>
    </source>
</evidence>
<dbReference type="PANTHER" id="PTHR42771">
    <property type="entry name" value="IRON(3+)-HYDROXAMATE IMPORT ATP-BINDING PROTEIN FHUC"/>
    <property type="match status" value="1"/>
</dbReference>
<comment type="caution">
    <text evidence="9">The sequence shown here is derived from an EMBL/GenBank/DDBJ whole genome shotgun (WGS) entry which is preliminary data.</text>
</comment>
<dbReference type="GO" id="GO:0006302">
    <property type="term" value="P:double-strand break repair"/>
    <property type="evidence" value="ECO:0007669"/>
    <property type="project" value="InterPro"/>
</dbReference>
<keyword evidence="3" id="KW-1003">Cell membrane</keyword>
<evidence type="ECO:0000256" key="6">
    <source>
        <dbReference type="ARBA" id="ARBA00023065"/>
    </source>
</evidence>
<evidence type="ECO:0000256" key="2">
    <source>
        <dbReference type="ARBA" id="ARBA00022448"/>
    </source>
</evidence>
<sequence>MPHLRTISLPALGEHESARYPFSVPAIAALAGAQLEFATPVTFFVGENGSGKSTLLEGLACAARSITVGSAGAEHDITLESARALARRLKLSWAARRHAGFFMRSEDFFGYVKWLRATREGFERDLAAIDEEYKDRSEKARGLARMPFMRELHDMERRYGADLDANSHGESYFRLFRSRFVPNGLYLLDEPEAPLSPMRQIGLLAMIKMMVEEHNAQFIIATHSPILMAFPDATIYSFDTAPVRAVAYQDLEHVSVTREFLANPQRYLRHIWAST</sequence>
<keyword evidence="5" id="KW-0408">Iron</keyword>
<name>A0A0P9CQX3_9CHLR</name>
<evidence type="ECO:0000313" key="9">
    <source>
        <dbReference type="EMBL" id="KPV48385.1"/>
    </source>
</evidence>
<dbReference type="Gene3D" id="3.40.50.300">
    <property type="entry name" value="P-loop containing nucleotide triphosphate hydrolases"/>
    <property type="match status" value="2"/>
</dbReference>
<keyword evidence="2" id="KW-0813">Transport</keyword>
<dbReference type="Proteomes" id="UP000050509">
    <property type="component" value="Unassembled WGS sequence"/>
</dbReference>